<dbReference type="Pfam" id="PF01182">
    <property type="entry name" value="Glucosamine_iso"/>
    <property type="match status" value="1"/>
</dbReference>
<evidence type="ECO:0000259" key="3">
    <source>
        <dbReference type="Pfam" id="PF01182"/>
    </source>
</evidence>
<dbReference type="GO" id="GO:0006044">
    <property type="term" value="P:N-acetylglucosamine metabolic process"/>
    <property type="evidence" value="ECO:0007669"/>
    <property type="project" value="InterPro"/>
</dbReference>
<dbReference type="GO" id="GO:0004342">
    <property type="term" value="F:glucosamine-6-phosphate deaminase activity"/>
    <property type="evidence" value="ECO:0007669"/>
    <property type="project" value="InterPro"/>
</dbReference>
<name>A0A6B2KZ03_9EUKA</name>
<evidence type="ECO:0000256" key="2">
    <source>
        <dbReference type="ARBA" id="ARBA00006066"/>
    </source>
</evidence>
<dbReference type="Gene3D" id="3.40.50.1360">
    <property type="match status" value="1"/>
</dbReference>
<dbReference type="InterPro" id="IPR006148">
    <property type="entry name" value="Glc/Gal-6P_isomerase"/>
</dbReference>
<dbReference type="Pfam" id="PF02585">
    <property type="entry name" value="PIG-L"/>
    <property type="match status" value="1"/>
</dbReference>
<dbReference type="InterPro" id="IPR024078">
    <property type="entry name" value="LmbE-like_dom_sf"/>
</dbReference>
<organism evidence="4">
    <name type="scientific">Arcella intermedia</name>
    <dbReference type="NCBI Taxonomy" id="1963864"/>
    <lineage>
        <taxon>Eukaryota</taxon>
        <taxon>Amoebozoa</taxon>
        <taxon>Tubulinea</taxon>
        <taxon>Elardia</taxon>
        <taxon>Arcellinida</taxon>
        <taxon>Sphaerothecina</taxon>
        <taxon>Arcellidae</taxon>
        <taxon>Arcella</taxon>
    </lineage>
</organism>
<comment type="similarity">
    <text evidence="1">Belongs to the glucosamine/galactosamine-6-phosphate isomerase family.</text>
</comment>
<dbReference type="EMBL" id="GIBP01001015">
    <property type="protein sequence ID" value="NDV29984.1"/>
    <property type="molecule type" value="Transcribed_RNA"/>
</dbReference>
<comment type="similarity">
    <text evidence="2">Belongs to the PIGL family.</text>
</comment>
<dbReference type="SUPFAM" id="SSF102588">
    <property type="entry name" value="LmbE-like"/>
    <property type="match status" value="1"/>
</dbReference>
<dbReference type="CDD" id="cd01399">
    <property type="entry name" value="GlcN6P_deaminase"/>
    <property type="match status" value="1"/>
</dbReference>
<dbReference type="SUPFAM" id="SSF100950">
    <property type="entry name" value="NagB/RpiA/CoA transferase-like"/>
    <property type="match status" value="1"/>
</dbReference>
<feature type="domain" description="Glucosamine/galactosamine-6-phosphate isomerase" evidence="3">
    <location>
        <begin position="19"/>
        <end position="221"/>
    </location>
</feature>
<accession>A0A6B2KZ03</accession>
<dbReference type="NCBIfam" id="NF002557">
    <property type="entry name" value="PRK02122.1"/>
    <property type="match status" value="2"/>
</dbReference>
<dbReference type="PANTHER" id="PTHR42892:SF1">
    <property type="entry name" value="GLUCOSAMINE-6-PHOSPHATE ISOMERASE"/>
    <property type="match status" value="1"/>
</dbReference>
<proteinExistence type="inferred from homology"/>
<evidence type="ECO:0000313" key="4">
    <source>
        <dbReference type="EMBL" id="NDV29984.1"/>
    </source>
</evidence>
<dbReference type="GO" id="GO:0005975">
    <property type="term" value="P:carbohydrate metabolic process"/>
    <property type="evidence" value="ECO:0007669"/>
    <property type="project" value="InterPro"/>
</dbReference>
<dbReference type="InterPro" id="IPR037171">
    <property type="entry name" value="NagB/RpiA_transferase-like"/>
</dbReference>
<dbReference type="PANTHER" id="PTHR42892">
    <property type="entry name" value="GLUCOSAMINE-6-PHOSPHATE DEAMINASE-LIKE PROTEIN BT_0258-RELATED"/>
    <property type="match status" value="1"/>
</dbReference>
<dbReference type="AlphaFoldDB" id="A0A6B2KZ03"/>
<dbReference type="InterPro" id="IPR003737">
    <property type="entry name" value="GlcNAc_PI_deacetylase-related"/>
</dbReference>
<sequence length="681" mass="76901">MLKSKEKVSTKVFHKSSLATKYISTCLAEVIQSTKNRPAVLALSSSSALKGVYSELVRLHKTGLSFANVVVFHIDEYFPIQKDRIQSFYRFMDDNLFSLVDIKRENVHFPDGGQPKEGVEGWCREYEEKLRTLGGADVMVLGVGRGGRLGFNEPGSAKTSRTRLVHLDRQTRKDVEGTFFGIDSVPKQAITMGVGTILDSKRIFLVAFGEDKAPIIHKTVEGPVIPDVVSSYLQLHHQTELVVDSAAARNLTRIKSPWVLIPNSSGHKLDWSDFKTVKRAVIYLSLTINKSILKLTDNDYIQNHLEQLLDAQGPAHNINLQVFQQLKETITGWPGGKPTADYLGLTPDARVSRLNLDKPHGTTTRNPTDYIVHNFQHISAEGNPHINSHIYPKKVLIFSPHPDDDVISMGGTLIRLVEQGHHVAVAYQTSGNYAVWDDDVKRFSNFATRFSQLFGMEAGVLSKIERDVGTFLDKKGSGMPDNAEIRKIKGLIRETEARAAARYCGVHDKDIHFLNLPFYETGTEKKNELSHLDVDIIVNLLQEFKPHQIYAAGDLSDPHGTHRVCLKAIFKALKAIKQAKTEWLNTCQVWLYRGAWQEWEPHEIDMVIPMSPNELLQKRYAIFKHQSQKDPPAFPGSDPREFWQRSEARNRETAKIYDNLGFIDYEGMEAFVLYDVQTGKI</sequence>
<dbReference type="Gene3D" id="3.40.50.10320">
    <property type="entry name" value="LmbE-like"/>
    <property type="match status" value="1"/>
</dbReference>
<dbReference type="InterPro" id="IPR052960">
    <property type="entry name" value="GlcN6P_deaminase-like"/>
</dbReference>
<evidence type="ECO:0000256" key="1">
    <source>
        <dbReference type="ARBA" id="ARBA00005526"/>
    </source>
</evidence>
<reference evidence="4" key="1">
    <citation type="journal article" date="2020" name="J. Eukaryot. Microbiol.">
        <title>De novo Sequencing, Assembly and Annotation of the Transcriptome for the Free-Living Testate Amoeba Arcella intermedia.</title>
        <authorList>
            <person name="Ribeiro G.M."/>
            <person name="Porfirio-Sousa A.L."/>
            <person name="Maurer-Alcala X.X."/>
            <person name="Katz L.A."/>
            <person name="Lahr D.J.G."/>
        </authorList>
    </citation>
    <scope>NUCLEOTIDE SEQUENCE</scope>
</reference>
<protein>
    <recommendedName>
        <fullName evidence="3">Glucosamine/galactosamine-6-phosphate isomerase domain-containing protein</fullName>
    </recommendedName>
</protein>
<dbReference type="InterPro" id="IPR004547">
    <property type="entry name" value="Glucosamine6P_isomerase"/>
</dbReference>